<accession>A0AAD0QBD7</accession>
<dbReference type="Proteomes" id="UP001058236">
    <property type="component" value="Chromosome"/>
</dbReference>
<proteinExistence type="predicted"/>
<dbReference type="Proteomes" id="UP000253779">
    <property type="component" value="Chromosome"/>
</dbReference>
<evidence type="ECO:0000313" key="6">
    <source>
        <dbReference type="Proteomes" id="UP001058236"/>
    </source>
</evidence>
<evidence type="ECO:0000313" key="3">
    <source>
        <dbReference type="EMBL" id="AXI75946.1"/>
    </source>
</evidence>
<dbReference type="CDD" id="cd00161">
    <property type="entry name" value="beta-trefoil_Ricin-like"/>
    <property type="match status" value="1"/>
</dbReference>
<keyword evidence="1" id="KW-0732">Signal</keyword>
<dbReference type="EMBL" id="CP030930">
    <property type="protein sequence ID" value="AXI75946.1"/>
    <property type="molecule type" value="Genomic_DNA"/>
</dbReference>
<dbReference type="EMBL" id="CP101397">
    <property type="protein sequence ID" value="UTR77887.1"/>
    <property type="molecule type" value="Genomic_DNA"/>
</dbReference>
<dbReference type="SMART" id="SM00458">
    <property type="entry name" value="RICIN"/>
    <property type="match status" value="1"/>
</dbReference>
<name>A0AAD0QBD7_9ACTN</name>
<sequence>MKSKVAAAALAGASVIAFSPTASATPTAVYASLYNAGTGHCLAVPGSSTANGTELVQWTCTTNDDQYWSLERVAGGNGDRVRVRNLNSGKCLAIGGSSTANGANAIQWTCSTNTDQVWIYDSAFRLRNLNSDRCLAIPNSSTTSGTKAIQWTCNTSPDQQWVW</sequence>
<evidence type="ECO:0000259" key="2">
    <source>
        <dbReference type="SMART" id="SM00458"/>
    </source>
</evidence>
<protein>
    <submittedName>
        <fullName evidence="4">RICIN domain-containing protein</fullName>
    </submittedName>
</protein>
<dbReference type="PROSITE" id="PS50231">
    <property type="entry name" value="RICIN_B_LECTIN"/>
    <property type="match status" value="1"/>
</dbReference>
<dbReference type="Gene3D" id="2.80.10.50">
    <property type="match status" value="3"/>
</dbReference>
<dbReference type="InterPro" id="IPR035992">
    <property type="entry name" value="Ricin_B-like_lectins"/>
</dbReference>
<dbReference type="GeneID" id="97760533"/>
<feature type="domain" description="Ricin B lectin" evidence="2">
    <location>
        <begin position="30"/>
        <end position="163"/>
    </location>
</feature>
<dbReference type="SUPFAM" id="SSF50370">
    <property type="entry name" value="Ricin B-like lectins"/>
    <property type="match status" value="1"/>
</dbReference>
<evidence type="ECO:0000256" key="1">
    <source>
        <dbReference type="SAM" id="SignalP"/>
    </source>
</evidence>
<dbReference type="AlphaFoldDB" id="A0AAD0QBD7"/>
<reference evidence="3 5" key="1">
    <citation type="submission" date="2018-07" db="EMBL/GenBank/DDBJ databases">
        <title>Complete genome sequence of soil actinomycete Streptomyces cavourensis tj430.</title>
        <authorList>
            <person name="Wang P."/>
            <person name="Huang Y."/>
        </authorList>
    </citation>
    <scope>NUCLEOTIDE SEQUENCE [LARGE SCALE GENOMIC DNA]</scope>
    <source>
        <strain evidence="3 5">TJ430</strain>
    </source>
</reference>
<keyword evidence="6" id="KW-1185">Reference proteome</keyword>
<evidence type="ECO:0000313" key="4">
    <source>
        <dbReference type="EMBL" id="UTR77887.1"/>
    </source>
</evidence>
<feature type="chain" id="PRO_5041949265" evidence="1">
    <location>
        <begin position="25"/>
        <end position="163"/>
    </location>
</feature>
<gene>
    <name evidence="3" type="ORF">DTW94_21620</name>
    <name evidence="4" type="ORF">NLU04_05195</name>
</gene>
<dbReference type="InterPro" id="IPR000772">
    <property type="entry name" value="Ricin_B_lectin"/>
</dbReference>
<organism evidence="3 5">
    <name type="scientific">Streptomyces cavourensis</name>
    <dbReference type="NCBI Taxonomy" id="67258"/>
    <lineage>
        <taxon>Bacteria</taxon>
        <taxon>Bacillati</taxon>
        <taxon>Actinomycetota</taxon>
        <taxon>Actinomycetes</taxon>
        <taxon>Kitasatosporales</taxon>
        <taxon>Streptomycetaceae</taxon>
        <taxon>Streptomyces</taxon>
    </lineage>
</organism>
<feature type="signal peptide" evidence="1">
    <location>
        <begin position="1"/>
        <end position="24"/>
    </location>
</feature>
<dbReference type="Pfam" id="PF00652">
    <property type="entry name" value="Ricin_B_lectin"/>
    <property type="match status" value="1"/>
</dbReference>
<evidence type="ECO:0000313" key="5">
    <source>
        <dbReference type="Proteomes" id="UP000253779"/>
    </source>
</evidence>
<reference evidence="4" key="2">
    <citation type="submission" date="2022-07" db="EMBL/GenBank/DDBJ databases">
        <title>Genomic of Streptomyces cavourensis F2.</title>
        <authorList>
            <person name="Hu S."/>
            <person name="Liang W."/>
        </authorList>
    </citation>
    <scope>NUCLEOTIDE SEQUENCE</scope>
    <source>
        <strain evidence="4">F2</strain>
    </source>
</reference>
<dbReference type="RefSeq" id="WP_107085999.1">
    <property type="nucleotide sequence ID" value="NZ_BMSP01000008.1"/>
</dbReference>